<accession>D8IW54</accession>
<name>D8IW54_HERSS</name>
<dbReference type="CDD" id="cd13831">
    <property type="entry name" value="HU"/>
    <property type="match status" value="1"/>
</dbReference>
<dbReference type="InterPro" id="IPR010992">
    <property type="entry name" value="IHF-like_DNA-bd_dom_sf"/>
</dbReference>
<dbReference type="PANTHER" id="PTHR33175">
    <property type="entry name" value="DNA-BINDING PROTEIN HU"/>
    <property type="match status" value="1"/>
</dbReference>
<dbReference type="GO" id="GO:0030261">
    <property type="term" value="P:chromosome condensation"/>
    <property type="evidence" value="ECO:0007669"/>
    <property type="project" value="UniProtKB-KW"/>
</dbReference>
<dbReference type="SMART" id="SM00411">
    <property type="entry name" value="BHL"/>
    <property type="match status" value="1"/>
</dbReference>
<dbReference type="AlphaFoldDB" id="D8IW54"/>
<keyword evidence="3 5" id="KW-0238">DNA-binding</keyword>
<gene>
    <name evidence="5" type="ordered locus">Hsero_0326</name>
</gene>
<proteinExistence type="inferred from homology"/>
<dbReference type="EMBL" id="CP002039">
    <property type="protein sequence ID" value="ADJ61852.1"/>
    <property type="molecule type" value="Genomic_DNA"/>
</dbReference>
<dbReference type="PANTHER" id="PTHR33175:SF3">
    <property type="entry name" value="DNA-BINDING PROTEIN HU-BETA"/>
    <property type="match status" value="1"/>
</dbReference>
<organism evidence="5 6">
    <name type="scientific">Herbaspirillum seropedicae (strain SmR1)</name>
    <dbReference type="NCBI Taxonomy" id="757424"/>
    <lineage>
        <taxon>Bacteria</taxon>
        <taxon>Pseudomonadati</taxon>
        <taxon>Pseudomonadota</taxon>
        <taxon>Betaproteobacteria</taxon>
        <taxon>Burkholderiales</taxon>
        <taxon>Oxalobacteraceae</taxon>
        <taxon>Herbaspirillum</taxon>
    </lineage>
</organism>
<dbReference type="GO" id="GO:0003677">
    <property type="term" value="F:DNA binding"/>
    <property type="evidence" value="ECO:0007669"/>
    <property type="project" value="UniProtKB-KW"/>
</dbReference>
<dbReference type="PRINTS" id="PR01727">
    <property type="entry name" value="DNABINDINGHU"/>
</dbReference>
<dbReference type="Pfam" id="PF00216">
    <property type="entry name" value="Bac_DNA_binding"/>
    <property type="match status" value="1"/>
</dbReference>
<dbReference type="HOGENOM" id="CLU_105066_3_1_4"/>
<evidence type="ECO:0000313" key="5">
    <source>
        <dbReference type="EMBL" id="ADJ61852.1"/>
    </source>
</evidence>
<protein>
    <submittedName>
        <fullName evidence="5">HU histone family DNA-binding protein</fullName>
    </submittedName>
</protein>
<evidence type="ECO:0000256" key="1">
    <source>
        <dbReference type="ARBA" id="ARBA00010529"/>
    </source>
</evidence>
<dbReference type="eggNOG" id="COG0776">
    <property type="taxonomic scope" value="Bacteria"/>
</dbReference>
<evidence type="ECO:0000256" key="3">
    <source>
        <dbReference type="ARBA" id="ARBA00023125"/>
    </source>
</evidence>
<dbReference type="Gene3D" id="4.10.520.10">
    <property type="entry name" value="IHF-like DNA-binding proteins"/>
    <property type="match status" value="1"/>
</dbReference>
<dbReference type="STRING" id="757424.Hsero_0326"/>
<sequence length="115" mass="12382">MRIRLIPVLKSGHLNSERNFQVNKSELVDVIAADTEISKAAAQRALDSVIENIIKAVTKGDTVQLVGFGSFSTGKRAARTGRNPQTGEEIKIAAATTVKFSAGKAFKEAVNKKKK</sequence>
<comment type="similarity">
    <text evidence="1 4">Belongs to the bacterial histone-like protein family.</text>
</comment>
<dbReference type="InterPro" id="IPR000119">
    <property type="entry name" value="Hist_DNA-bd"/>
</dbReference>
<dbReference type="GO" id="GO:0030527">
    <property type="term" value="F:structural constituent of chromatin"/>
    <property type="evidence" value="ECO:0007669"/>
    <property type="project" value="InterPro"/>
</dbReference>
<keyword evidence="6" id="KW-1185">Reference proteome</keyword>
<dbReference type="PROSITE" id="PS00045">
    <property type="entry name" value="HISTONE_LIKE"/>
    <property type="match status" value="1"/>
</dbReference>
<dbReference type="Proteomes" id="UP000000329">
    <property type="component" value="Chromosome"/>
</dbReference>
<dbReference type="InterPro" id="IPR020816">
    <property type="entry name" value="Histone-like_DNA-bd_CS"/>
</dbReference>
<dbReference type="KEGG" id="hse:Hsero_0326"/>
<evidence type="ECO:0000256" key="4">
    <source>
        <dbReference type="RuleBase" id="RU003939"/>
    </source>
</evidence>
<reference evidence="5 6" key="1">
    <citation type="submission" date="2010-04" db="EMBL/GenBank/DDBJ databases">
        <title>The genome of Herbaspirillum seropedicae SmR1, an endophytic, nitrogen-fixing, plant-growth promoting beta-Proteobacteria.</title>
        <authorList>
            <person name="Pedrosa F.O."/>
            <person name="Monteiro R.A."/>
            <person name="Wassem R."/>
            <person name="Cruz L.M."/>
            <person name="Ayub R.A."/>
            <person name="Colauto N.B."/>
            <person name="Fernandez M.A."/>
            <person name="Fungaro M.H.P."/>
            <person name="Grisard E.C."/>
            <person name="Hungria M."/>
            <person name="Madeira H.M.F."/>
            <person name="Nodari R.O."/>
            <person name="Osaku C.A."/>
            <person name="Petzl-Erler M.L."/>
            <person name="Terenzi H."/>
            <person name="Vieira L.G.E."/>
            <person name="Almeida M.I.M."/>
            <person name="Alves L.R."/>
            <person name="Arantes O.M.N."/>
            <person name="Balsanelli E."/>
            <person name="Barcellos F.G."/>
            <person name="Baura V.A."/>
            <person name="Binde D.R."/>
            <person name="Campo R.J."/>
            <person name="Chubatsu L.S."/>
            <person name="Chueire L.M.O."/>
            <person name="Ciferri R.R."/>
            <person name="Correa L.C."/>
            <person name="da Conceicao Silva J.L."/>
            <person name="Dabul A.N.G."/>
            <person name="Dambros B.P."/>
            <person name="Faoro H."/>
            <person name="Favetti A."/>
            <person name="Friedermann G."/>
            <person name="Furlaneto M.C."/>
            <person name="Gasques L.S."/>
            <person name="Gimenes C.C.T."/>
            <person name="Gioppo N.M.R."/>
            <person name="Glienke-Blanco C."/>
            <person name="Godoy L.P."/>
            <person name="Guerra M.P."/>
            <person name="Karp S."/>
            <person name="Kava-Cordeiro V."/>
            <person name="Margarido V.P."/>
            <person name="Mathioni S.M."/>
            <person name="Menck-Soares M.A."/>
            <person name="Murace N.K."/>
            <person name="Nicolas M.F."/>
            <person name="Oliveira C.E.C."/>
            <person name="Pagnan N.A.B."/>
            <person name="Pamphile J.A."/>
            <person name="Patussi E.V."/>
            <person name="Pereira L.F.P."/>
            <person name="Pereira-Ferrari L."/>
            <person name="Pinto F.G.S."/>
            <person name="Precoma C."/>
            <person name="Prioli A.J."/>
            <person name="Prioli S.M.A.P."/>
            <person name="Raittz R.T."/>
            <person name="Ramos H.J.O."/>
            <person name="Ribeiro E.M.S.F."/>
            <person name="Rigo L.U."/>
            <person name="Rocha C.L.M.S.C."/>
            <person name="Rocha S.N."/>
            <person name="Santos K."/>
            <person name="Satori D."/>
            <person name="Silva A.G."/>
            <person name="Simao R.C.G."/>
            <person name="Soares M.A.M."/>
            <person name="Souza E.M."/>
            <person name="Steffens M.B.R."/>
            <person name="Steindel M."/>
            <person name="Tadra-Sfeir M.Z."/>
            <person name="Takahashi E.K."/>
            <person name="Torres R.A."/>
            <person name="Valle J.S."/>
            <person name="Vernal J.I."/>
            <person name="Vilas-Boas L.A."/>
            <person name="Watanabe M.A.E."/>
            <person name="Weiss V.A."/>
            <person name="Yates M.A."/>
            <person name="Souza E.M."/>
        </authorList>
    </citation>
    <scope>NUCLEOTIDE SEQUENCE [LARGE SCALE GENOMIC DNA]</scope>
    <source>
        <strain evidence="5 6">SmR1</strain>
    </source>
</reference>
<keyword evidence="2" id="KW-0226">DNA condensation</keyword>
<dbReference type="SUPFAM" id="SSF47729">
    <property type="entry name" value="IHF-like DNA-binding proteins"/>
    <property type="match status" value="1"/>
</dbReference>
<dbReference type="GO" id="GO:0005829">
    <property type="term" value="C:cytosol"/>
    <property type="evidence" value="ECO:0007669"/>
    <property type="project" value="TreeGrafter"/>
</dbReference>
<evidence type="ECO:0000256" key="2">
    <source>
        <dbReference type="ARBA" id="ARBA00023067"/>
    </source>
</evidence>
<evidence type="ECO:0000313" key="6">
    <source>
        <dbReference type="Proteomes" id="UP000000329"/>
    </source>
</evidence>